<evidence type="ECO:0000313" key="4">
    <source>
        <dbReference type="EMBL" id="BCJ91251.1"/>
    </source>
</evidence>
<dbReference type="GO" id="GO:0020037">
    <property type="term" value="F:heme binding"/>
    <property type="evidence" value="ECO:0007669"/>
    <property type="project" value="InterPro"/>
</dbReference>
<dbReference type="Gene3D" id="1.10.630.10">
    <property type="entry name" value="Cytochrome P450"/>
    <property type="match status" value="1"/>
</dbReference>
<dbReference type="PANTHER" id="PTHR46696:SF1">
    <property type="entry name" value="CYTOCHROME P450 YJIB-RELATED"/>
    <property type="match status" value="1"/>
</dbReference>
<dbReference type="InterPro" id="IPR036396">
    <property type="entry name" value="Cyt_P450_sf"/>
</dbReference>
<name>A0A6S6QW21_9HYPH</name>
<organism evidence="4 5">
    <name type="scientific">Terrihabitans soli</name>
    <dbReference type="NCBI Taxonomy" id="708113"/>
    <lineage>
        <taxon>Bacteria</taxon>
        <taxon>Pseudomonadati</taxon>
        <taxon>Pseudomonadota</taxon>
        <taxon>Alphaproteobacteria</taxon>
        <taxon>Hyphomicrobiales</taxon>
        <taxon>Terrihabitans</taxon>
    </lineage>
</organism>
<dbReference type="InterPro" id="IPR017972">
    <property type="entry name" value="Cyt_P450_CS"/>
</dbReference>
<keyword evidence="3" id="KW-0503">Monooxygenase</keyword>
<dbReference type="GO" id="GO:0004497">
    <property type="term" value="F:monooxygenase activity"/>
    <property type="evidence" value="ECO:0007669"/>
    <property type="project" value="UniProtKB-KW"/>
</dbReference>
<dbReference type="PROSITE" id="PS00086">
    <property type="entry name" value="CYTOCHROME_P450"/>
    <property type="match status" value="1"/>
</dbReference>
<keyword evidence="3" id="KW-0408">Iron</keyword>
<protein>
    <recommendedName>
        <fullName evidence="6">Cytochrome P450</fullName>
    </recommendedName>
</protein>
<dbReference type="PRINTS" id="PR00359">
    <property type="entry name" value="BP450"/>
</dbReference>
<evidence type="ECO:0008006" key="6">
    <source>
        <dbReference type="Google" id="ProtNLM"/>
    </source>
</evidence>
<dbReference type="EMBL" id="AP023361">
    <property type="protein sequence ID" value="BCJ91251.1"/>
    <property type="molecule type" value="Genomic_DNA"/>
</dbReference>
<dbReference type="Proteomes" id="UP000515317">
    <property type="component" value="Chromosome"/>
</dbReference>
<dbReference type="GO" id="GO:0005506">
    <property type="term" value="F:iron ion binding"/>
    <property type="evidence" value="ECO:0007669"/>
    <property type="project" value="InterPro"/>
</dbReference>
<dbReference type="GO" id="GO:0016705">
    <property type="term" value="F:oxidoreductase activity, acting on paired donors, with incorporation or reduction of molecular oxygen"/>
    <property type="evidence" value="ECO:0007669"/>
    <property type="project" value="InterPro"/>
</dbReference>
<keyword evidence="3" id="KW-0479">Metal-binding</keyword>
<dbReference type="AlphaFoldDB" id="A0A6S6QW21"/>
<dbReference type="InterPro" id="IPR002397">
    <property type="entry name" value="Cyt_P450_B"/>
</dbReference>
<evidence type="ECO:0000313" key="5">
    <source>
        <dbReference type="Proteomes" id="UP000515317"/>
    </source>
</evidence>
<evidence type="ECO:0000256" key="1">
    <source>
        <dbReference type="ARBA" id="ARBA00001971"/>
    </source>
</evidence>
<evidence type="ECO:0000256" key="3">
    <source>
        <dbReference type="RuleBase" id="RU000461"/>
    </source>
</evidence>
<keyword evidence="3" id="KW-0349">Heme</keyword>
<comment type="cofactor">
    <cofactor evidence="1">
        <name>heme</name>
        <dbReference type="ChEBI" id="CHEBI:30413"/>
    </cofactor>
</comment>
<accession>A0A6S6QW21</accession>
<dbReference type="SUPFAM" id="SSF48264">
    <property type="entry name" value="Cytochrome P450"/>
    <property type="match status" value="1"/>
</dbReference>
<dbReference type="InterPro" id="IPR001128">
    <property type="entry name" value="Cyt_P450"/>
</dbReference>
<gene>
    <name evidence="4" type="ORF">IZ6_19860</name>
</gene>
<proteinExistence type="inferred from homology"/>
<keyword evidence="3" id="KW-0560">Oxidoreductase</keyword>
<evidence type="ECO:0000256" key="2">
    <source>
        <dbReference type="ARBA" id="ARBA00010617"/>
    </source>
</evidence>
<reference evidence="4 5" key="1">
    <citation type="submission" date="2020-08" db="EMBL/GenBank/DDBJ databases">
        <title>Genome sequence of Rhizobiales bacterium strain IZ6.</title>
        <authorList>
            <person name="Nakai R."/>
            <person name="Naganuma T."/>
        </authorList>
    </citation>
    <scope>NUCLEOTIDE SEQUENCE [LARGE SCALE GENOMIC DNA]</scope>
    <source>
        <strain evidence="4 5">IZ6</strain>
    </source>
</reference>
<dbReference type="RefSeq" id="WP_222874912.1">
    <property type="nucleotide sequence ID" value="NZ_AP023361.1"/>
</dbReference>
<dbReference type="PANTHER" id="PTHR46696">
    <property type="entry name" value="P450, PUTATIVE (EUROFUNG)-RELATED"/>
    <property type="match status" value="1"/>
</dbReference>
<dbReference type="KEGG" id="tso:IZ6_19860"/>
<dbReference type="Pfam" id="PF00067">
    <property type="entry name" value="p450"/>
    <property type="match status" value="1"/>
</dbReference>
<sequence>MEEPRIALIGTRLAPGIETMRWLCEQGRIAYEERSHLPGLHIPISRWRGIPDELPLVASPTGTTGGLSAALAAFDARCRPGERLFGESEAERIENRALIERLRTGLLIPGVKIYYRHMLEARRAVLAGATQGIPLWQKIFAQVFFGLWRMGIRRGLGLENFDEKKARDDIDAVFTLVKTRTKAKGPFLGGASPGGLDIIFAAAAAPVLLPENYGAALPAFADLPPDYRSIVNACRATHAGGLAARIYATRTKPQLPMQRPREEMKSILSLFLTPGVLRGGARLAARWAPRRIGFGKTVLAFRWADVADILRRDGDLLIAPINAKRITAVAGPFILGMDRSPELFKQREAVYSALRGVSPAPIADILKKEPQRLLIEAAIAPGSIDIVNGYARPVAARVAASLFGIKGPSEAELMRVARAVFHETFLNLGDDGAVRNTGIAAGAELTKWIEEEYARRETHDVIREDLLGRLMMLALRREIRREEVSHILAGLLVGSIDTTATAAANIVSELTANRDLAEAVARDALNIVRLRGWCAEILRRRPHNPILLREATANAGVAGTRVAAGTRVIAVTLSAMQDARVFGSPEKMNPDRDPALYMHFGYGIHLCAGRDLNAVQIPALIAALLPYRPFAPTKIRDRGPFPDELILNLEPRA</sequence>
<comment type="similarity">
    <text evidence="2 3">Belongs to the cytochrome P450 family.</text>
</comment>
<keyword evidence="5" id="KW-1185">Reference proteome</keyword>